<dbReference type="AlphaFoldDB" id="R8BT39"/>
<comment type="similarity">
    <text evidence="7">Belongs to the CENP-H/MCM16 family.</text>
</comment>
<evidence type="ECO:0000313" key="11">
    <source>
        <dbReference type="Proteomes" id="UP000014074"/>
    </source>
</evidence>
<dbReference type="GO" id="GO:0051382">
    <property type="term" value="P:kinetochore assembly"/>
    <property type="evidence" value="ECO:0007669"/>
    <property type="project" value="InterPro"/>
</dbReference>
<accession>R8BT39</accession>
<dbReference type="PANTHER" id="PTHR48122">
    <property type="entry name" value="CENTROMERE PROTEIN H"/>
    <property type="match status" value="1"/>
</dbReference>
<keyword evidence="4" id="KW-0995">Kinetochore</keyword>
<dbReference type="RefSeq" id="XP_007912808.1">
    <property type="nucleotide sequence ID" value="XM_007914617.1"/>
</dbReference>
<dbReference type="InterPro" id="IPR040034">
    <property type="entry name" value="CENP-H"/>
</dbReference>
<evidence type="ECO:0000256" key="4">
    <source>
        <dbReference type="ARBA" id="ARBA00022838"/>
    </source>
</evidence>
<dbReference type="PANTHER" id="PTHR48122:SF1">
    <property type="entry name" value="CENTROMERE PROTEIN H"/>
    <property type="match status" value="1"/>
</dbReference>
<evidence type="ECO:0000256" key="2">
    <source>
        <dbReference type="ARBA" id="ARBA00004629"/>
    </source>
</evidence>
<dbReference type="GO" id="GO:0000776">
    <property type="term" value="C:kinetochore"/>
    <property type="evidence" value="ECO:0007669"/>
    <property type="project" value="UniProtKB-KW"/>
</dbReference>
<sequence length="225" mass="25163">MPDAGATSAQEDGPLLLSNTEKRVLELYDQLRDLQLQIALMKAQQDYDEPQHEVSEDDVKQAQDELLESSANYNLRNGVLDSVMIANPILKAVHNSTHASPIDRDLLPLVEERDLASVSVAQLSTELRGVLDRITEVESESLRVSRKNVELASEVLRLAEEANREKEDAIEDQHAKAEIERLERELKVSRQRWKVMKGTASAVIAGSGVDWASDAELREMVLDPE</sequence>
<dbReference type="OrthoDB" id="2274804at2759"/>
<dbReference type="GO" id="GO:0005634">
    <property type="term" value="C:nucleus"/>
    <property type="evidence" value="ECO:0007669"/>
    <property type="project" value="UniProtKB-SubCell"/>
</dbReference>
<feature type="domain" description="Centromere protein H C-terminal" evidence="9">
    <location>
        <begin position="23"/>
        <end position="225"/>
    </location>
</feature>
<dbReference type="GeneID" id="19322252"/>
<dbReference type="Proteomes" id="UP000014074">
    <property type="component" value="Unassembled WGS sequence"/>
</dbReference>
<evidence type="ECO:0000256" key="6">
    <source>
        <dbReference type="ARBA" id="ARBA00023328"/>
    </source>
</evidence>
<dbReference type="KEGG" id="tmn:UCRPA7_2041"/>
<keyword evidence="8" id="KW-0175">Coiled coil</keyword>
<keyword evidence="3" id="KW-0158">Chromosome</keyword>
<gene>
    <name evidence="10" type="ORF">UCRPA7_2041</name>
</gene>
<evidence type="ECO:0000256" key="1">
    <source>
        <dbReference type="ARBA" id="ARBA00004123"/>
    </source>
</evidence>
<dbReference type="Pfam" id="PF05837">
    <property type="entry name" value="CENP-H"/>
    <property type="match status" value="1"/>
</dbReference>
<dbReference type="GO" id="GO:0007052">
    <property type="term" value="P:mitotic spindle organization"/>
    <property type="evidence" value="ECO:0007669"/>
    <property type="project" value="TreeGrafter"/>
</dbReference>
<evidence type="ECO:0000313" key="10">
    <source>
        <dbReference type="EMBL" id="EOO02469.1"/>
    </source>
</evidence>
<feature type="coiled-coil region" evidence="8">
    <location>
        <begin position="120"/>
        <end position="192"/>
    </location>
</feature>
<dbReference type="HOGENOM" id="CLU_078299_0_0_1"/>
<feature type="coiled-coil region" evidence="8">
    <location>
        <begin position="17"/>
        <end position="44"/>
    </location>
</feature>
<evidence type="ECO:0000256" key="8">
    <source>
        <dbReference type="SAM" id="Coils"/>
    </source>
</evidence>
<keyword evidence="5" id="KW-0539">Nucleus</keyword>
<keyword evidence="11" id="KW-1185">Reference proteome</keyword>
<dbReference type="GO" id="GO:0007059">
    <property type="term" value="P:chromosome segregation"/>
    <property type="evidence" value="ECO:0007669"/>
    <property type="project" value="TreeGrafter"/>
</dbReference>
<evidence type="ECO:0000256" key="3">
    <source>
        <dbReference type="ARBA" id="ARBA00022454"/>
    </source>
</evidence>
<evidence type="ECO:0000256" key="5">
    <source>
        <dbReference type="ARBA" id="ARBA00023242"/>
    </source>
</evidence>
<protein>
    <recommendedName>
        <fullName evidence="9">Centromere protein H C-terminal domain-containing protein</fullName>
    </recommendedName>
</protein>
<comment type="subcellular location">
    <subcellularLocation>
        <location evidence="2">Chromosome</location>
        <location evidence="2">Centromere</location>
        <location evidence="2">Kinetochore</location>
    </subcellularLocation>
    <subcellularLocation>
        <location evidence="1">Nucleus</location>
    </subcellularLocation>
</comment>
<organism evidence="10 11">
    <name type="scientific">Phaeoacremonium minimum (strain UCR-PA7)</name>
    <name type="common">Esca disease fungus</name>
    <name type="synonym">Togninia minima</name>
    <dbReference type="NCBI Taxonomy" id="1286976"/>
    <lineage>
        <taxon>Eukaryota</taxon>
        <taxon>Fungi</taxon>
        <taxon>Dikarya</taxon>
        <taxon>Ascomycota</taxon>
        <taxon>Pezizomycotina</taxon>
        <taxon>Sordariomycetes</taxon>
        <taxon>Sordariomycetidae</taxon>
        <taxon>Togniniales</taxon>
        <taxon>Togniniaceae</taxon>
        <taxon>Phaeoacremonium</taxon>
    </lineage>
</organism>
<name>R8BT39_PHAM7</name>
<dbReference type="eggNOG" id="ENOG502S9QV">
    <property type="taxonomic scope" value="Eukaryota"/>
</dbReference>
<evidence type="ECO:0000259" key="9">
    <source>
        <dbReference type="Pfam" id="PF05837"/>
    </source>
</evidence>
<keyword evidence="6" id="KW-0137">Centromere</keyword>
<dbReference type="GO" id="GO:0043515">
    <property type="term" value="F:kinetochore binding"/>
    <property type="evidence" value="ECO:0007669"/>
    <property type="project" value="TreeGrafter"/>
</dbReference>
<dbReference type="EMBL" id="KB932919">
    <property type="protein sequence ID" value="EOO02469.1"/>
    <property type="molecule type" value="Genomic_DNA"/>
</dbReference>
<reference evidence="11" key="1">
    <citation type="journal article" date="2013" name="Genome Announc.">
        <title>Draft genome sequence of the ascomycete Phaeoacremonium aleophilum strain UCR-PA7, a causal agent of the esca disease complex in grapevines.</title>
        <authorList>
            <person name="Blanco-Ulate B."/>
            <person name="Rolshausen P."/>
            <person name="Cantu D."/>
        </authorList>
    </citation>
    <scope>NUCLEOTIDE SEQUENCE [LARGE SCALE GENOMIC DNA]</scope>
    <source>
        <strain evidence="11">UCR-PA7</strain>
    </source>
</reference>
<dbReference type="InterPro" id="IPR008426">
    <property type="entry name" value="CENP-H_C"/>
</dbReference>
<evidence type="ECO:0000256" key="7">
    <source>
        <dbReference type="ARBA" id="ARBA00025735"/>
    </source>
</evidence>
<proteinExistence type="inferred from homology"/>